<name>A0A7N5JXU3_AILME</name>
<feature type="domain" description="EF-hand" evidence="9">
    <location>
        <begin position="208"/>
        <end position="243"/>
    </location>
</feature>
<evidence type="ECO:0000256" key="2">
    <source>
        <dbReference type="ARBA" id="ARBA00022737"/>
    </source>
</evidence>
<dbReference type="PANTHER" id="PTHR23048">
    <property type="entry name" value="MYOSIN LIGHT CHAIN 1, 3"/>
    <property type="match status" value="1"/>
</dbReference>
<dbReference type="PANTHER" id="PTHR23048:SF57">
    <property type="entry name" value="TROPONIN C2, FAST SKELETAL TYPE"/>
    <property type="match status" value="1"/>
</dbReference>
<evidence type="ECO:0000256" key="6">
    <source>
        <dbReference type="ARBA" id="ARBA00038202"/>
    </source>
</evidence>
<comment type="function">
    <text evidence="5">Troponin is the central regulatory protein of striated muscle contraction. Tn consists of three components: Tn-I which is the inhibitor of actomyosin ATPase, Tn-T which contains the binding site for tropomyosin and Tn-C. The binding of calcium to Tn-C abolishes the inhibitory action of Tn on actin filaments.</text>
</comment>
<reference evidence="10 11" key="1">
    <citation type="journal article" date="2010" name="Nature">
        <title>The sequence and de novo assembly of the giant panda genome.</title>
        <authorList>
            <person name="Li R."/>
            <person name="Fan W."/>
            <person name="Tian G."/>
            <person name="Zhu H."/>
            <person name="He L."/>
            <person name="Cai J."/>
            <person name="Huang Q."/>
            <person name="Cai Q."/>
            <person name="Li B."/>
            <person name="Bai Y."/>
            <person name="Zhang Z."/>
            <person name="Zhang Y."/>
            <person name="Wang W."/>
            <person name="Li J."/>
            <person name="Wei F."/>
            <person name="Li H."/>
            <person name="Jian M."/>
            <person name="Li J."/>
            <person name="Zhang Z."/>
            <person name="Nielsen R."/>
            <person name="Li D."/>
            <person name="Gu W."/>
            <person name="Yang Z."/>
            <person name="Xuan Z."/>
            <person name="Ryder O.A."/>
            <person name="Leung F.C."/>
            <person name="Zhou Y."/>
            <person name="Cao J."/>
            <person name="Sun X."/>
            <person name="Fu Y."/>
            <person name="Fang X."/>
            <person name="Guo X."/>
            <person name="Wang B."/>
            <person name="Hou R."/>
            <person name="Shen F."/>
            <person name="Mu B."/>
            <person name="Ni P."/>
            <person name="Lin R."/>
            <person name="Qian W."/>
            <person name="Wang G."/>
            <person name="Yu C."/>
            <person name="Nie W."/>
            <person name="Wang J."/>
            <person name="Wu Z."/>
            <person name="Liang H."/>
            <person name="Min J."/>
            <person name="Wu Q."/>
            <person name="Cheng S."/>
            <person name="Ruan J."/>
            <person name="Wang M."/>
            <person name="Shi Z."/>
            <person name="Wen M."/>
            <person name="Liu B."/>
            <person name="Ren X."/>
            <person name="Zheng H."/>
            <person name="Dong D."/>
            <person name="Cook K."/>
            <person name="Shan G."/>
            <person name="Zhang H."/>
            <person name="Kosiol C."/>
            <person name="Xie X."/>
            <person name="Lu Z."/>
            <person name="Zheng H."/>
            <person name="Li Y."/>
            <person name="Steiner C.C."/>
            <person name="Lam T.T."/>
            <person name="Lin S."/>
            <person name="Zhang Q."/>
            <person name="Li G."/>
            <person name="Tian J."/>
            <person name="Gong T."/>
            <person name="Liu H."/>
            <person name="Zhang D."/>
            <person name="Fang L."/>
            <person name="Ye C."/>
            <person name="Zhang J."/>
            <person name="Hu W."/>
            <person name="Xu A."/>
            <person name="Ren Y."/>
            <person name="Zhang G."/>
            <person name="Bruford M.W."/>
            <person name="Li Q."/>
            <person name="Ma L."/>
            <person name="Guo Y."/>
            <person name="An N."/>
            <person name="Hu Y."/>
            <person name="Zheng Y."/>
            <person name="Shi Y."/>
            <person name="Li Z."/>
            <person name="Liu Q."/>
            <person name="Chen Y."/>
            <person name="Zhao J."/>
            <person name="Qu N."/>
            <person name="Zhao S."/>
            <person name="Tian F."/>
            <person name="Wang X."/>
            <person name="Wang H."/>
            <person name="Xu L."/>
            <person name="Liu X."/>
            <person name="Vinar T."/>
            <person name="Wang Y."/>
            <person name="Lam T.W."/>
            <person name="Yiu S.M."/>
            <person name="Liu S."/>
            <person name="Zhang H."/>
            <person name="Li D."/>
            <person name="Huang Y."/>
            <person name="Wang X."/>
            <person name="Yang G."/>
            <person name="Jiang Z."/>
            <person name="Wang J."/>
            <person name="Qin N."/>
            <person name="Li L."/>
            <person name="Li J."/>
            <person name="Bolund L."/>
            <person name="Kristiansen K."/>
            <person name="Wong G.K."/>
            <person name="Olson M."/>
            <person name="Zhang X."/>
            <person name="Li S."/>
            <person name="Yang H."/>
            <person name="Wang J."/>
            <person name="Wang J."/>
        </authorList>
    </citation>
    <scope>NUCLEOTIDE SEQUENCE [LARGE SCALE GENOMIC DNA]</scope>
</reference>
<dbReference type="PROSITE" id="PS00018">
    <property type="entry name" value="EF_HAND_1"/>
    <property type="match status" value="3"/>
</dbReference>
<dbReference type="InterPro" id="IPR002048">
    <property type="entry name" value="EF_hand_dom"/>
</dbReference>
<evidence type="ECO:0000256" key="1">
    <source>
        <dbReference type="ARBA" id="ARBA00022723"/>
    </source>
</evidence>
<evidence type="ECO:0000256" key="5">
    <source>
        <dbReference type="ARBA" id="ARBA00037722"/>
    </source>
</evidence>
<dbReference type="Gene3D" id="1.10.238.10">
    <property type="entry name" value="EF-hand"/>
    <property type="match status" value="2"/>
</dbReference>
<dbReference type="GO" id="GO:0005509">
    <property type="term" value="F:calcium ion binding"/>
    <property type="evidence" value="ECO:0007669"/>
    <property type="project" value="InterPro"/>
</dbReference>
<dbReference type="Pfam" id="PF13499">
    <property type="entry name" value="EF-hand_7"/>
    <property type="match status" value="2"/>
</dbReference>
<gene>
    <name evidence="10" type="primary">ACOT8</name>
</gene>
<feature type="compositionally biased region" description="Low complexity" evidence="8">
    <location>
        <begin position="20"/>
        <end position="34"/>
    </location>
</feature>
<evidence type="ECO:0000256" key="3">
    <source>
        <dbReference type="ARBA" id="ARBA00022837"/>
    </source>
</evidence>
<reference evidence="10" key="3">
    <citation type="submission" date="2025-09" db="UniProtKB">
        <authorList>
            <consortium name="Ensembl"/>
        </authorList>
    </citation>
    <scope>IDENTIFICATION</scope>
</reference>
<keyword evidence="2" id="KW-0677">Repeat</keyword>
<protein>
    <recommendedName>
        <fullName evidence="7">Troponin C, skeletal muscle</fullName>
    </recommendedName>
</protein>
<comment type="similarity">
    <text evidence="6">Belongs to the troponin C family.</text>
</comment>
<dbReference type="InterPro" id="IPR018247">
    <property type="entry name" value="EF_Hand_1_Ca_BS"/>
</dbReference>
<dbReference type="AlphaFoldDB" id="A0A7N5JXU3"/>
<feature type="domain" description="EF-hand" evidence="9">
    <location>
        <begin position="168"/>
        <end position="203"/>
    </location>
</feature>
<dbReference type="SUPFAM" id="SSF47473">
    <property type="entry name" value="EF-hand"/>
    <property type="match status" value="1"/>
</dbReference>
<evidence type="ECO:0000256" key="4">
    <source>
        <dbReference type="ARBA" id="ARBA00023179"/>
    </source>
</evidence>
<accession>A0A7N5JXU3</accession>
<dbReference type="Proteomes" id="UP000008912">
    <property type="component" value="Unassembled WGS sequence"/>
</dbReference>
<keyword evidence="11" id="KW-1185">Reference proteome</keyword>
<proteinExistence type="inferred from homology"/>
<keyword evidence="1" id="KW-0479">Metal-binding</keyword>
<feature type="compositionally biased region" description="Gly residues" evidence="8">
    <location>
        <begin position="269"/>
        <end position="282"/>
    </location>
</feature>
<dbReference type="Ensembl" id="ENSAMET00000036938.1">
    <property type="protein sequence ID" value="ENSAMEP00000031859.1"/>
    <property type="gene ID" value="ENSAMEG00000012572.2"/>
</dbReference>
<feature type="domain" description="EF-hand" evidence="9">
    <location>
        <begin position="132"/>
        <end position="167"/>
    </location>
</feature>
<dbReference type="GO" id="GO:0016460">
    <property type="term" value="C:myosin II complex"/>
    <property type="evidence" value="ECO:0007669"/>
    <property type="project" value="TreeGrafter"/>
</dbReference>
<keyword evidence="4" id="KW-0514">Muscle protein</keyword>
<sequence>MNHMSSRQAPEDEQGGGDPPGDLRSVLVTSVLSLEPLDEDLFRGPQGASAVPGGADADRDELLGALGEGRAARQADLHLPGLLPAGSAQPCAAPVLHAQRAPAGRAAGPQGPHRPVLKTDQQAEARSYLSEEMIAEFKAAFDMFDADGGGDISVKELGTVMRMLGQTPTKEELDAIIEEVDEDGSGTIDFEEFLVMMVRQMKEDAKGKSEEELAECFRIFDRNADGYIDAEELAEIFRASGEHVTDEELESLMKDGDKNNDGRIDFDGEGGASAAGVGSGAGTSGACPPRGCPWLCGQGGELSALSCHLRFPSPSPQSS</sequence>
<keyword evidence="3" id="KW-0106">Calcium</keyword>
<dbReference type="PROSITE" id="PS50222">
    <property type="entry name" value="EF_HAND_2"/>
    <property type="match status" value="3"/>
</dbReference>
<dbReference type="SMART" id="SM00054">
    <property type="entry name" value="EFh"/>
    <property type="match status" value="4"/>
</dbReference>
<reference evidence="10" key="2">
    <citation type="submission" date="2025-08" db="UniProtKB">
        <authorList>
            <consortium name="Ensembl"/>
        </authorList>
    </citation>
    <scope>IDENTIFICATION</scope>
</reference>
<dbReference type="CDD" id="cd00051">
    <property type="entry name" value="EFh"/>
    <property type="match status" value="2"/>
</dbReference>
<dbReference type="GeneTree" id="ENSGT00390000004207"/>
<dbReference type="FunFam" id="1.10.238.10:FF:000107">
    <property type="entry name" value="Troponin C, skeletal muscle"/>
    <property type="match status" value="1"/>
</dbReference>
<dbReference type="InterPro" id="IPR050230">
    <property type="entry name" value="CALM/Myosin/TropC-like"/>
</dbReference>
<evidence type="ECO:0000259" key="9">
    <source>
        <dbReference type="PROSITE" id="PS50222"/>
    </source>
</evidence>
<evidence type="ECO:0000313" key="11">
    <source>
        <dbReference type="Proteomes" id="UP000008912"/>
    </source>
</evidence>
<feature type="region of interest" description="Disordered" evidence="8">
    <location>
        <begin position="253"/>
        <end position="282"/>
    </location>
</feature>
<feature type="compositionally biased region" description="Basic and acidic residues" evidence="8">
    <location>
        <begin position="253"/>
        <end position="266"/>
    </location>
</feature>
<evidence type="ECO:0000313" key="10">
    <source>
        <dbReference type="Ensembl" id="ENSAMEP00000031859.1"/>
    </source>
</evidence>
<feature type="region of interest" description="Disordered" evidence="8">
    <location>
        <begin position="1"/>
        <end position="59"/>
    </location>
</feature>
<dbReference type="InterPro" id="IPR011992">
    <property type="entry name" value="EF-hand-dom_pair"/>
</dbReference>
<organism evidence="10 11">
    <name type="scientific">Ailuropoda melanoleuca</name>
    <name type="common">Giant panda</name>
    <dbReference type="NCBI Taxonomy" id="9646"/>
    <lineage>
        <taxon>Eukaryota</taxon>
        <taxon>Metazoa</taxon>
        <taxon>Chordata</taxon>
        <taxon>Craniata</taxon>
        <taxon>Vertebrata</taxon>
        <taxon>Euteleostomi</taxon>
        <taxon>Mammalia</taxon>
        <taxon>Eutheria</taxon>
        <taxon>Laurasiatheria</taxon>
        <taxon>Carnivora</taxon>
        <taxon>Caniformia</taxon>
        <taxon>Ursidae</taxon>
        <taxon>Ailuropoda</taxon>
    </lineage>
</organism>
<evidence type="ECO:0000256" key="7">
    <source>
        <dbReference type="ARBA" id="ARBA00044117"/>
    </source>
</evidence>
<evidence type="ECO:0000256" key="8">
    <source>
        <dbReference type="SAM" id="MobiDB-lite"/>
    </source>
</evidence>